<evidence type="ECO:0000256" key="2">
    <source>
        <dbReference type="ARBA" id="ARBA00022670"/>
    </source>
</evidence>
<feature type="region of interest" description="Disordered" evidence="7">
    <location>
        <begin position="133"/>
        <end position="152"/>
    </location>
</feature>
<dbReference type="FunFam" id="2.70.70.10:FF:000006">
    <property type="entry name" value="M23 family peptidase"/>
    <property type="match status" value="1"/>
</dbReference>
<evidence type="ECO:0000256" key="6">
    <source>
        <dbReference type="ARBA" id="ARBA00023049"/>
    </source>
</evidence>
<organism evidence="10 11">
    <name type="scientific">Rhizobium quercicola</name>
    <dbReference type="NCBI Taxonomy" id="2901226"/>
    <lineage>
        <taxon>Bacteria</taxon>
        <taxon>Pseudomonadati</taxon>
        <taxon>Pseudomonadota</taxon>
        <taxon>Alphaproteobacteria</taxon>
        <taxon>Hyphomicrobiales</taxon>
        <taxon>Rhizobiaceae</taxon>
        <taxon>Rhizobium/Agrobacterium group</taxon>
        <taxon>Rhizobium</taxon>
    </lineage>
</organism>
<dbReference type="RefSeq" id="WP_231814699.1">
    <property type="nucleotide sequence ID" value="NZ_JAJOZR010000007.1"/>
</dbReference>
<evidence type="ECO:0000256" key="1">
    <source>
        <dbReference type="ARBA" id="ARBA00001947"/>
    </source>
</evidence>
<dbReference type="PANTHER" id="PTHR21666:SF288">
    <property type="entry name" value="CELL DIVISION PROTEIN YTFB"/>
    <property type="match status" value="1"/>
</dbReference>
<dbReference type="PANTHER" id="PTHR21666">
    <property type="entry name" value="PEPTIDASE-RELATED"/>
    <property type="match status" value="1"/>
</dbReference>
<keyword evidence="4" id="KW-0378">Hydrolase</keyword>
<keyword evidence="11" id="KW-1185">Reference proteome</keyword>
<dbReference type="Gene3D" id="2.70.70.10">
    <property type="entry name" value="Glucose Permease (Domain IIA)"/>
    <property type="match status" value="1"/>
</dbReference>
<dbReference type="SUPFAM" id="SSF51261">
    <property type="entry name" value="Duplicated hybrid motif"/>
    <property type="match status" value="1"/>
</dbReference>
<feature type="transmembrane region" description="Helical" evidence="8">
    <location>
        <begin position="35"/>
        <end position="60"/>
    </location>
</feature>
<dbReference type="Proteomes" id="UP001139089">
    <property type="component" value="Unassembled WGS sequence"/>
</dbReference>
<evidence type="ECO:0000313" key="11">
    <source>
        <dbReference type="Proteomes" id="UP001139089"/>
    </source>
</evidence>
<evidence type="ECO:0000256" key="7">
    <source>
        <dbReference type="SAM" id="MobiDB-lite"/>
    </source>
</evidence>
<dbReference type="Pfam" id="PF01551">
    <property type="entry name" value="Peptidase_M23"/>
    <property type="match status" value="1"/>
</dbReference>
<keyword evidence="3" id="KW-0479">Metal-binding</keyword>
<keyword evidence="5" id="KW-0862">Zinc</keyword>
<comment type="caution">
    <text evidence="10">The sequence shown here is derived from an EMBL/GenBank/DDBJ whole genome shotgun (WGS) entry which is preliminary data.</text>
</comment>
<evidence type="ECO:0000256" key="3">
    <source>
        <dbReference type="ARBA" id="ARBA00022723"/>
    </source>
</evidence>
<feature type="domain" description="M23ase beta-sheet core" evidence="9">
    <location>
        <begin position="333"/>
        <end position="427"/>
    </location>
</feature>
<evidence type="ECO:0000256" key="4">
    <source>
        <dbReference type="ARBA" id="ARBA00022801"/>
    </source>
</evidence>
<dbReference type="EMBL" id="JAJOZR010000007">
    <property type="protein sequence ID" value="MCD7109794.1"/>
    <property type="molecule type" value="Genomic_DNA"/>
</dbReference>
<gene>
    <name evidence="10" type="ORF">LRX75_12190</name>
</gene>
<keyword evidence="8" id="KW-0472">Membrane</keyword>
<evidence type="ECO:0000259" key="9">
    <source>
        <dbReference type="Pfam" id="PF01551"/>
    </source>
</evidence>
<dbReference type="InterPro" id="IPR016047">
    <property type="entry name" value="M23ase_b-sheet_dom"/>
</dbReference>
<evidence type="ECO:0000256" key="8">
    <source>
        <dbReference type="SAM" id="Phobius"/>
    </source>
</evidence>
<name>A0A9X1T171_9HYPH</name>
<dbReference type="AlphaFoldDB" id="A0A9X1T171"/>
<proteinExistence type="predicted"/>
<sequence>MSQSSGSPIFGKRKEQPILILARGEKVHHMTVRPWMTAVGVSLGALFAVGYLASTSYLVLRDDLIGGTMARQARMQHDYEDRISALRAQVDRVTSRQLLDQQVVEEKVEKLLQQQQALTSRHGKLGSLIERAEESGLADPGTDKAESEKHADATGGIQAIERLMGLAAKTAPKGPALAYAAPFTRTDARGGDTITDRADRLFSRVTHSLKDIERSQKDRIATLTSGAISATDAIETIVARTGLSVTPDPADVDAARGRSDADGTDTAMGGPYVEPDTTDVFDRQLVELDTALVRLEQVRGEVRKLPFSNPAPQSDITSQFGNRLDPFLGRLALHAGIDFRVAIGTSVRATAPGKVVVAGRNGGYGNMVEIDHGNGVSTRYGHLSTILVNVGDVVKAGEAIARSGSTGRSTGPHLHYEVRLHGDAVDPMRFLNAGMKLSSYID</sequence>
<dbReference type="CDD" id="cd12797">
    <property type="entry name" value="M23_peptidase"/>
    <property type="match status" value="1"/>
</dbReference>
<evidence type="ECO:0000256" key="5">
    <source>
        <dbReference type="ARBA" id="ARBA00022833"/>
    </source>
</evidence>
<feature type="compositionally biased region" description="Basic and acidic residues" evidence="7">
    <location>
        <begin position="141"/>
        <end position="152"/>
    </location>
</feature>
<keyword evidence="8" id="KW-0812">Transmembrane</keyword>
<feature type="region of interest" description="Disordered" evidence="7">
    <location>
        <begin position="249"/>
        <end position="272"/>
    </location>
</feature>
<keyword evidence="6" id="KW-0482">Metalloprotease</keyword>
<dbReference type="GO" id="GO:0046872">
    <property type="term" value="F:metal ion binding"/>
    <property type="evidence" value="ECO:0007669"/>
    <property type="project" value="UniProtKB-KW"/>
</dbReference>
<evidence type="ECO:0000313" key="10">
    <source>
        <dbReference type="EMBL" id="MCD7109794.1"/>
    </source>
</evidence>
<keyword evidence="2" id="KW-0645">Protease</keyword>
<dbReference type="GO" id="GO:0004222">
    <property type="term" value="F:metalloendopeptidase activity"/>
    <property type="evidence" value="ECO:0007669"/>
    <property type="project" value="TreeGrafter"/>
</dbReference>
<comment type="cofactor">
    <cofactor evidence="1">
        <name>Zn(2+)</name>
        <dbReference type="ChEBI" id="CHEBI:29105"/>
    </cofactor>
</comment>
<keyword evidence="8" id="KW-1133">Transmembrane helix</keyword>
<protein>
    <submittedName>
        <fullName evidence="10">M23 family metallopeptidase</fullName>
    </submittedName>
</protein>
<accession>A0A9X1T171</accession>
<dbReference type="GO" id="GO:0006508">
    <property type="term" value="P:proteolysis"/>
    <property type="evidence" value="ECO:0007669"/>
    <property type="project" value="UniProtKB-KW"/>
</dbReference>
<dbReference type="InterPro" id="IPR050570">
    <property type="entry name" value="Cell_wall_metabolism_enzyme"/>
</dbReference>
<reference evidence="10" key="1">
    <citation type="submission" date="2021-12" db="EMBL/GenBank/DDBJ databases">
        <authorList>
            <person name="Li Y."/>
        </authorList>
    </citation>
    <scope>NUCLEOTIDE SEQUENCE</scope>
    <source>
        <strain evidence="10">DKSPLA3</strain>
    </source>
</reference>
<dbReference type="InterPro" id="IPR011055">
    <property type="entry name" value="Dup_hybrid_motif"/>
</dbReference>